<evidence type="ECO:0000256" key="5">
    <source>
        <dbReference type="ARBA" id="ARBA00022692"/>
    </source>
</evidence>
<evidence type="ECO:0000256" key="8">
    <source>
        <dbReference type="SAM" id="Phobius"/>
    </source>
</evidence>
<accession>A0A9P6N9T7</accession>
<name>A0A9P6N9T7_9BASI</name>
<dbReference type="GO" id="GO:0006629">
    <property type="term" value="P:lipid metabolic process"/>
    <property type="evidence" value="ECO:0007669"/>
    <property type="project" value="InterPro"/>
</dbReference>
<dbReference type="InterPro" id="IPR032805">
    <property type="entry name" value="Wax_synthase_dom"/>
</dbReference>
<evidence type="ECO:0000256" key="2">
    <source>
        <dbReference type="ARBA" id="ARBA00005179"/>
    </source>
</evidence>
<dbReference type="GO" id="GO:0016020">
    <property type="term" value="C:membrane"/>
    <property type="evidence" value="ECO:0007669"/>
    <property type="project" value="UniProtKB-SubCell"/>
</dbReference>
<keyword evidence="11" id="KW-1185">Reference proteome</keyword>
<evidence type="ECO:0000313" key="11">
    <source>
        <dbReference type="Proteomes" id="UP000886653"/>
    </source>
</evidence>
<evidence type="ECO:0000256" key="1">
    <source>
        <dbReference type="ARBA" id="ARBA00004141"/>
    </source>
</evidence>
<evidence type="ECO:0000256" key="3">
    <source>
        <dbReference type="ARBA" id="ARBA00007282"/>
    </source>
</evidence>
<protein>
    <recommendedName>
        <fullName evidence="9">Wax synthase domain-containing protein</fullName>
    </recommendedName>
</protein>
<evidence type="ECO:0000313" key="10">
    <source>
        <dbReference type="EMBL" id="KAG0142635.1"/>
    </source>
</evidence>
<proteinExistence type="inferred from homology"/>
<feature type="transmembrane region" description="Helical" evidence="8">
    <location>
        <begin position="189"/>
        <end position="206"/>
    </location>
</feature>
<organism evidence="10 11">
    <name type="scientific">Cronartium quercuum f. sp. fusiforme G11</name>
    <dbReference type="NCBI Taxonomy" id="708437"/>
    <lineage>
        <taxon>Eukaryota</taxon>
        <taxon>Fungi</taxon>
        <taxon>Dikarya</taxon>
        <taxon>Basidiomycota</taxon>
        <taxon>Pucciniomycotina</taxon>
        <taxon>Pucciniomycetes</taxon>
        <taxon>Pucciniales</taxon>
        <taxon>Coleosporiaceae</taxon>
        <taxon>Cronartium</taxon>
    </lineage>
</organism>
<evidence type="ECO:0000256" key="6">
    <source>
        <dbReference type="ARBA" id="ARBA00022989"/>
    </source>
</evidence>
<sequence>MSNMSSIPTSTYPSEEIDENILGFCQLASFKAFIPYLVLLVVQCSLLHPTFAQSKLARLTRIGLTPVNFSWWFTLPFRYCVTPSEATGKSRLAMASVAIYMAIKSLEWGFANASYYRRPLKEIDGVKRWEKVKNDDHSYKKIQEEEPCDAFKLITWTFLQMSSMRGLQFTWGPAAIANSQSITDLLRKLMLLNSVVNFSITILVLFRDSPLGTPASGLASLGIPTFPGLTILAESIYTAAFGLWLGAVMDARLTLITIVTTLIHKLATRFHLPDSILDICDPINFPPIFKSPYSAQSLKQFWGDAWHTLFQRIFLIGGGKPMVWLMKKIGASSQTQRLAGLLGTFAVSAFLHEYIIFAIAQPSYRRKLFNSFPGSLVYFMLQPFGMLIEPYVIPLIPKRLGGGQLWVWTFSIISGYSYRVQFLNETRLHLDFPAFSKWSWMYILSPLKE</sequence>
<comment type="caution">
    <text evidence="10">The sequence shown here is derived from an EMBL/GenBank/DDBJ whole genome shotgun (WGS) entry which is preliminary data.</text>
</comment>
<keyword evidence="6 8" id="KW-1133">Transmembrane helix</keyword>
<dbReference type="AlphaFoldDB" id="A0A9P6N9T7"/>
<keyword evidence="5 8" id="KW-0812">Transmembrane</keyword>
<keyword evidence="4" id="KW-0808">Transferase</keyword>
<feature type="transmembrane region" description="Helical" evidence="8">
    <location>
        <begin position="338"/>
        <end position="360"/>
    </location>
</feature>
<dbReference type="OrthoDB" id="1077582at2759"/>
<evidence type="ECO:0000256" key="4">
    <source>
        <dbReference type="ARBA" id="ARBA00022679"/>
    </source>
</evidence>
<comment type="similarity">
    <text evidence="3">Belongs to the wax synthase family.</text>
</comment>
<dbReference type="InterPro" id="IPR044851">
    <property type="entry name" value="Wax_synthase"/>
</dbReference>
<dbReference type="Pfam" id="PF13813">
    <property type="entry name" value="MBOAT_2"/>
    <property type="match status" value="1"/>
</dbReference>
<dbReference type="Proteomes" id="UP000886653">
    <property type="component" value="Unassembled WGS sequence"/>
</dbReference>
<feature type="domain" description="Wax synthase" evidence="9">
    <location>
        <begin position="286"/>
        <end position="364"/>
    </location>
</feature>
<dbReference type="GO" id="GO:0008374">
    <property type="term" value="F:O-acyltransferase activity"/>
    <property type="evidence" value="ECO:0007669"/>
    <property type="project" value="InterPro"/>
</dbReference>
<evidence type="ECO:0000256" key="7">
    <source>
        <dbReference type="ARBA" id="ARBA00023136"/>
    </source>
</evidence>
<feature type="transmembrane region" description="Helical" evidence="8">
    <location>
        <begin position="226"/>
        <end position="246"/>
    </location>
</feature>
<gene>
    <name evidence="10" type="ORF">CROQUDRAFT_66999</name>
</gene>
<reference evidence="10" key="1">
    <citation type="submission" date="2013-11" db="EMBL/GenBank/DDBJ databases">
        <title>Genome sequence of the fusiform rust pathogen reveals effectors for host alternation and coevolution with pine.</title>
        <authorList>
            <consortium name="DOE Joint Genome Institute"/>
            <person name="Smith K."/>
            <person name="Pendleton A."/>
            <person name="Kubisiak T."/>
            <person name="Anderson C."/>
            <person name="Salamov A."/>
            <person name="Aerts A."/>
            <person name="Riley R."/>
            <person name="Clum A."/>
            <person name="Lindquist E."/>
            <person name="Ence D."/>
            <person name="Campbell M."/>
            <person name="Kronenberg Z."/>
            <person name="Feau N."/>
            <person name="Dhillon B."/>
            <person name="Hamelin R."/>
            <person name="Burleigh J."/>
            <person name="Smith J."/>
            <person name="Yandell M."/>
            <person name="Nelson C."/>
            <person name="Grigoriev I."/>
            <person name="Davis J."/>
        </authorList>
    </citation>
    <scope>NUCLEOTIDE SEQUENCE</scope>
    <source>
        <strain evidence="10">G11</strain>
    </source>
</reference>
<comment type="pathway">
    <text evidence="2">Secondary metabolite biosynthesis.</text>
</comment>
<dbReference type="PANTHER" id="PTHR31595:SF57">
    <property type="entry name" value="OS04G0481900 PROTEIN"/>
    <property type="match status" value="1"/>
</dbReference>
<feature type="transmembrane region" description="Helical" evidence="8">
    <location>
        <begin position="372"/>
        <end position="393"/>
    </location>
</feature>
<comment type="subcellular location">
    <subcellularLocation>
        <location evidence="1">Membrane</location>
        <topology evidence="1">Multi-pass membrane protein</topology>
    </subcellularLocation>
</comment>
<dbReference type="EMBL" id="MU167342">
    <property type="protein sequence ID" value="KAG0142635.1"/>
    <property type="molecule type" value="Genomic_DNA"/>
</dbReference>
<evidence type="ECO:0000259" key="9">
    <source>
        <dbReference type="Pfam" id="PF13813"/>
    </source>
</evidence>
<keyword evidence="7 8" id="KW-0472">Membrane</keyword>
<dbReference type="PANTHER" id="PTHR31595">
    <property type="entry name" value="LONG-CHAIN-ALCOHOL O-FATTY-ACYLTRANSFERASE 3-RELATED"/>
    <property type="match status" value="1"/>
</dbReference>